<reference evidence="3" key="1">
    <citation type="submission" date="2016-06" db="UniProtKB">
        <authorList>
            <consortium name="WormBaseParasite"/>
        </authorList>
    </citation>
    <scope>IDENTIFICATION</scope>
</reference>
<proteinExistence type="predicted"/>
<dbReference type="EMBL" id="UZAN01054488">
    <property type="protein sequence ID" value="VDP90446.1"/>
    <property type="molecule type" value="Genomic_DNA"/>
</dbReference>
<protein>
    <submittedName>
        <fullName evidence="3">Secreted protein</fullName>
    </submittedName>
</protein>
<evidence type="ECO:0000313" key="3">
    <source>
        <dbReference type="WBParaSite" id="ECPE_0001321301-mRNA-1"/>
    </source>
</evidence>
<reference evidence="1 2" key="2">
    <citation type="submission" date="2018-11" db="EMBL/GenBank/DDBJ databases">
        <authorList>
            <consortium name="Pathogen Informatics"/>
        </authorList>
    </citation>
    <scope>NUCLEOTIDE SEQUENCE [LARGE SCALE GENOMIC DNA]</scope>
    <source>
        <strain evidence="1 2">Egypt</strain>
    </source>
</reference>
<evidence type="ECO:0000313" key="2">
    <source>
        <dbReference type="Proteomes" id="UP000272942"/>
    </source>
</evidence>
<dbReference type="AlphaFoldDB" id="A0A183B1T9"/>
<gene>
    <name evidence="1" type="ORF">ECPE_LOCUS13174</name>
</gene>
<dbReference type="WBParaSite" id="ECPE_0001321301-mRNA-1">
    <property type="protein sequence ID" value="ECPE_0001321301-mRNA-1"/>
    <property type="gene ID" value="ECPE_0001321301"/>
</dbReference>
<keyword evidence="2" id="KW-1185">Reference proteome</keyword>
<dbReference type="Proteomes" id="UP000272942">
    <property type="component" value="Unassembled WGS sequence"/>
</dbReference>
<dbReference type="OrthoDB" id="6255275at2759"/>
<name>A0A183B1T9_9TREM</name>
<evidence type="ECO:0000313" key="1">
    <source>
        <dbReference type="EMBL" id="VDP90446.1"/>
    </source>
</evidence>
<accession>A0A183B1T9</accession>
<sequence length="138" mass="15756">MHLQTYSTLISLAVRPLCHLRTLPTTITVNTNSVQPEESRQLWSTRTHYLAAFGQLTRALTGLLWRHGENCFQTYTDSLPSYFFLISGLSNWVQQSKAVNQGNPDRRCDCAEQDSILRPELVEELYDFDTTAENTAKT</sequence>
<organism evidence="3">
    <name type="scientific">Echinostoma caproni</name>
    <dbReference type="NCBI Taxonomy" id="27848"/>
    <lineage>
        <taxon>Eukaryota</taxon>
        <taxon>Metazoa</taxon>
        <taxon>Spiralia</taxon>
        <taxon>Lophotrochozoa</taxon>
        <taxon>Platyhelminthes</taxon>
        <taxon>Trematoda</taxon>
        <taxon>Digenea</taxon>
        <taxon>Plagiorchiida</taxon>
        <taxon>Echinostomata</taxon>
        <taxon>Echinostomatoidea</taxon>
        <taxon>Echinostomatidae</taxon>
        <taxon>Echinostoma</taxon>
    </lineage>
</organism>